<protein>
    <submittedName>
        <fullName evidence="3">S-adenosyl-L-methionine-dependent methyltransferase</fullName>
    </submittedName>
</protein>
<dbReference type="CDD" id="cd02440">
    <property type="entry name" value="AdoMet_MTases"/>
    <property type="match status" value="1"/>
</dbReference>
<dbReference type="PANTHER" id="PTHR43591:SF10">
    <property type="entry name" value="ABC TRANSMEMBRANE TYPE-1 DOMAIN-CONTAINING PROTEIN-RELATED"/>
    <property type="match status" value="1"/>
</dbReference>
<dbReference type="Pfam" id="PF13489">
    <property type="entry name" value="Methyltransf_23"/>
    <property type="match status" value="1"/>
</dbReference>
<evidence type="ECO:0000313" key="3">
    <source>
        <dbReference type="EMBL" id="WZH49297.1"/>
    </source>
</evidence>
<reference evidence="3 4" key="1">
    <citation type="submission" date="2024-04" db="EMBL/GenBank/DDBJ databases">
        <title>Complete genome sequence of Fusarium acuminatum.</title>
        <authorList>
            <person name="Lan B."/>
        </authorList>
    </citation>
    <scope>NUCLEOTIDE SEQUENCE [LARGE SCALE GENOMIC DNA]</scope>
    <source>
        <strain evidence="3">1A</strain>
    </source>
</reference>
<dbReference type="Proteomes" id="UP001489902">
    <property type="component" value="Chromosome 6"/>
</dbReference>
<feature type="region of interest" description="Disordered" evidence="2">
    <location>
        <begin position="1"/>
        <end position="64"/>
    </location>
</feature>
<dbReference type="PANTHER" id="PTHR43591">
    <property type="entry name" value="METHYLTRANSFERASE"/>
    <property type="match status" value="1"/>
</dbReference>
<keyword evidence="3" id="KW-0808">Transferase</keyword>
<dbReference type="GO" id="GO:0008168">
    <property type="term" value="F:methyltransferase activity"/>
    <property type="evidence" value="ECO:0007669"/>
    <property type="project" value="UniProtKB-KW"/>
</dbReference>
<feature type="compositionally biased region" description="Low complexity" evidence="2">
    <location>
        <begin position="53"/>
        <end position="64"/>
    </location>
</feature>
<sequence>MNSPPNSIPRQSDFSPTSDSPKPRNNGSHPPKSPDKDNVRPVSRHLMVPPSPSSSNISPLAVSSTHEAELIRSIEDGDRATDDLDETRSLTESIRQHIMDGNLRYHSYRQGRYLFPNDEAEQDREELKHNLTVYLCDGKLFFAPIEDLLEKGAEVLDLGTGIGKWCIDLADNYPKSQFHGMDLSPIQPDWVPENAIFFVDDIEHEAGWTYPEGTFDYIHVRHVVHSLKDRELVWDRIWKYDTQQLPSLTRLISSRHLKPGGYVEVQEFQHIAACDDNSCDGPYAWRDFTSYLRDGMAALGSDIDGIIHVERELYEAGFENIATKNYKCPVGPWAKKPRLQECGHVMRDIVMWGLVGLARRPFRDGLGWTLIQIEMFLVEVRKALMEEVNGLPKYHTYFPYTNIYARKPLEPPTQAEASA</sequence>
<gene>
    <name evidence="3" type="ORF">QYS62_010495</name>
</gene>
<comment type="similarity">
    <text evidence="1">Belongs to the methyltransferase superfamily. LaeA methyltransferase family.</text>
</comment>
<keyword evidence="4" id="KW-1185">Reference proteome</keyword>
<dbReference type="Gene3D" id="3.40.50.150">
    <property type="entry name" value="Vaccinia Virus protein VP39"/>
    <property type="match status" value="1"/>
</dbReference>
<name>A0ABZ2XBB2_9HYPO</name>
<proteinExistence type="inferred from homology"/>
<dbReference type="EMBL" id="CP151265">
    <property type="protein sequence ID" value="WZH49297.1"/>
    <property type="molecule type" value="Genomic_DNA"/>
</dbReference>
<keyword evidence="3" id="KW-0489">Methyltransferase</keyword>
<dbReference type="InterPro" id="IPR029063">
    <property type="entry name" value="SAM-dependent_MTases_sf"/>
</dbReference>
<accession>A0ABZ2XBB2</accession>
<organism evidence="3 4">
    <name type="scientific">Fusarium acuminatum</name>
    <dbReference type="NCBI Taxonomy" id="5515"/>
    <lineage>
        <taxon>Eukaryota</taxon>
        <taxon>Fungi</taxon>
        <taxon>Dikarya</taxon>
        <taxon>Ascomycota</taxon>
        <taxon>Pezizomycotina</taxon>
        <taxon>Sordariomycetes</taxon>
        <taxon>Hypocreomycetidae</taxon>
        <taxon>Hypocreales</taxon>
        <taxon>Nectriaceae</taxon>
        <taxon>Fusarium</taxon>
        <taxon>Fusarium tricinctum species complex</taxon>
    </lineage>
</organism>
<dbReference type="SUPFAM" id="SSF53335">
    <property type="entry name" value="S-adenosyl-L-methionine-dependent methyltransferases"/>
    <property type="match status" value="1"/>
</dbReference>
<feature type="compositionally biased region" description="Polar residues" evidence="2">
    <location>
        <begin position="1"/>
        <end position="28"/>
    </location>
</feature>
<evidence type="ECO:0000256" key="1">
    <source>
        <dbReference type="ARBA" id="ARBA00038158"/>
    </source>
</evidence>
<evidence type="ECO:0000313" key="4">
    <source>
        <dbReference type="Proteomes" id="UP001489902"/>
    </source>
</evidence>
<dbReference type="GO" id="GO:0032259">
    <property type="term" value="P:methylation"/>
    <property type="evidence" value="ECO:0007669"/>
    <property type="project" value="UniProtKB-KW"/>
</dbReference>
<evidence type="ECO:0000256" key="2">
    <source>
        <dbReference type="SAM" id="MobiDB-lite"/>
    </source>
</evidence>